<protein>
    <recommendedName>
        <fullName evidence="2">DNA polymerase III subunit delta</fullName>
        <ecNumber evidence="1">2.7.7.7</ecNumber>
    </recommendedName>
</protein>
<dbReference type="Pfam" id="PF21694">
    <property type="entry name" value="DNA_pol3_delta_C"/>
    <property type="match status" value="1"/>
</dbReference>
<feature type="domain" description="DNA polymerase III delta subunit-like C-terminal" evidence="10">
    <location>
        <begin position="198"/>
        <end position="312"/>
    </location>
</feature>
<evidence type="ECO:0000256" key="8">
    <source>
        <dbReference type="ARBA" id="ARBA00049244"/>
    </source>
</evidence>
<name>A0A0P6YJ61_9CHLR</name>
<organism evidence="11 12">
    <name type="scientific">Herpetosiphon geysericola</name>
    <dbReference type="NCBI Taxonomy" id="70996"/>
    <lineage>
        <taxon>Bacteria</taxon>
        <taxon>Bacillati</taxon>
        <taxon>Chloroflexota</taxon>
        <taxon>Chloroflexia</taxon>
        <taxon>Herpetosiphonales</taxon>
        <taxon>Herpetosiphonaceae</taxon>
        <taxon>Herpetosiphon</taxon>
    </lineage>
</organism>
<dbReference type="GO" id="GO:0009360">
    <property type="term" value="C:DNA polymerase III complex"/>
    <property type="evidence" value="ECO:0007669"/>
    <property type="project" value="InterPro"/>
</dbReference>
<dbReference type="GO" id="GO:0003677">
    <property type="term" value="F:DNA binding"/>
    <property type="evidence" value="ECO:0007669"/>
    <property type="project" value="InterPro"/>
</dbReference>
<dbReference type="Gene3D" id="3.40.50.300">
    <property type="entry name" value="P-loop containing nucleotide triphosphate hydrolases"/>
    <property type="match status" value="1"/>
</dbReference>
<keyword evidence="3" id="KW-0808">Transferase</keyword>
<proteinExistence type="inferred from homology"/>
<dbReference type="InterPro" id="IPR027417">
    <property type="entry name" value="P-loop_NTPase"/>
</dbReference>
<dbReference type="EMBL" id="LGKP01000025">
    <property type="protein sequence ID" value="KPL85149.1"/>
    <property type="molecule type" value="Genomic_DNA"/>
</dbReference>
<evidence type="ECO:0000256" key="2">
    <source>
        <dbReference type="ARBA" id="ARBA00017703"/>
    </source>
</evidence>
<dbReference type="Proteomes" id="UP000050277">
    <property type="component" value="Unassembled WGS sequence"/>
</dbReference>
<evidence type="ECO:0000259" key="9">
    <source>
        <dbReference type="Pfam" id="PF06144"/>
    </source>
</evidence>
<evidence type="ECO:0000256" key="4">
    <source>
        <dbReference type="ARBA" id="ARBA00022695"/>
    </source>
</evidence>
<dbReference type="GO" id="GO:0003887">
    <property type="term" value="F:DNA-directed DNA polymerase activity"/>
    <property type="evidence" value="ECO:0007669"/>
    <property type="project" value="UniProtKB-KW"/>
</dbReference>
<accession>A0A0P6YJ61</accession>
<comment type="similarity">
    <text evidence="7">Belongs to the DNA polymerase HolA subunit family.</text>
</comment>
<gene>
    <name evidence="11" type="ORF">SE18_15725</name>
</gene>
<comment type="catalytic activity">
    <reaction evidence="8">
        <text>DNA(n) + a 2'-deoxyribonucleoside 5'-triphosphate = DNA(n+1) + diphosphate</text>
        <dbReference type="Rhea" id="RHEA:22508"/>
        <dbReference type="Rhea" id="RHEA-COMP:17339"/>
        <dbReference type="Rhea" id="RHEA-COMP:17340"/>
        <dbReference type="ChEBI" id="CHEBI:33019"/>
        <dbReference type="ChEBI" id="CHEBI:61560"/>
        <dbReference type="ChEBI" id="CHEBI:173112"/>
        <dbReference type="EC" id="2.7.7.7"/>
    </reaction>
</comment>
<dbReference type="NCBIfam" id="TIGR01128">
    <property type="entry name" value="holA"/>
    <property type="match status" value="1"/>
</dbReference>
<sequence>MLYLFFGPDDYTRQATINALKAAFPPDAAAFNVVVLHGKSAKLNDVRTACEAYPVFHDRRLVIVHDLLKNAKSADVRDGLKALVQRLPNTTDLVLNESDAPDSRLSVVKDIQNLAKSKQAELREFKLREGNALIGWMQQEAQANGVQLRPDAAQHLVDYVGSDGWMLHNEIAKLAAYVGEPGTIGVHEVDLLVADETETNLFNFIDALCARRGAAAVQGLNGLLADDAAPLYILTMIARQARLMLAAQSAGKVAPDELAKLLGQKPFVARKAAEQARNFSPTELRLLHERVVQIDHSIKTGKIDAEGALASLVGDFGFAPSRK</sequence>
<evidence type="ECO:0000256" key="7">
    <source>
        <dbReference type="ARBA" id="ARBA00034754"/>
    </source>
</evidence>
<dbReference type="SUPFAM" id="SSF48019">
    <property type="entry name" value="post-AAA+ oligomerization domain-like"/>
    <property type="match status" value="1"/>
</dbReference>
<dbReference type="STRING" id="70996.SE18_15725"/>
<reference evidence="11 12" key="1">
    <citation type="submission" date="2015-07" db="EMBL/GenBank/DDBJ databases">
        <title>Whole genome sequence of Herpetosiphon geysericola DSM 7119.</title>
        <authorList>
            <person name="Hemp J."/>
            <person name="Ward L.M."/>
            <person name="Pace L.A."/>
            <person name="Fischer W.W."/>
        </authorList>
    </citation>
    <scope>NUCLEOTIDE SEQUENCE [LARGE SCALE GENOMIC DNA]</scope>
    <source>
        <strain evidence="11 12">DSM 7119</strain>
    </source>
</reference>
<dbReference type="SUPFAM" id="SSF52540">
    <property type="entry name" value="P-loop containing nucleoside triphosphate hydrolases"/>
    <property type="match status" value="1"/>
</dbReference>
<dbReference type="OrthoDB" id="9775929at2"/>
<dbReference type="InterPro" id="IPR048466">
    <property type="entry name" value="DNA_pol3_delta-like_C"/>
</dbReference>
<keyword evidence="4" id="KW-0548">Nucleotidyltransferase</keyword>
<evidence type="ECO:0000256" key="6">
    <source>
        <dbReference type="ARBA" id="ARBA00022932"/>
    </source>
</evidence>
<dbReference type="InterPro" id="IPR010372">
    <property type="entry name" value="DNA_pol3_delta_N"/>
</dbReference>
<evidence type="ECO:0000313" key="12">
    <source>
        <dbReference type="Proteomes" id="UP000050277"/>
    </source>
</evidence>
<dbReference type="RefSeq" id="WP_054535419.1">
    <property type="nucleotide sequence ID" value="NZ_LGKP01000025.1"/>
</dbReference>
<keyword evidence="5" id="KW-0235">DNA replication</keyword>
<evidence type="ECO:0000256" key="5">
    <source>
        <dbReference type="ARBA" id="ARBA00022705"/>
    </source>
</evidence>
<dbReference type="InterPro" id="IPR008921">
    <property type="entry name" value="DNA_pol3_clamp-load_cplx_C"/>
</dbReference>
<dbReference type="Gene3D" id="1.20.272.10">
    <property type="match status" value="1"/>
</dbReference>
<evidence type="ECO:0000256" key="1">
    <source>
        <dbReference type="ARBA" id="ARBA00012417"/>
    </source>
</evidence>
<dbReference type="InterPro" id="IPR005790">
    <property type="entry name" value="DNA_polIII_delta"/>
</dbReference>
<dbReference type="PANTHER" id="PTHR34388:SF1">
    <property type="entry name" value="DNA POLYMERASE III SUBUNIT DELTA"/>
    <property type="match status" value="1"/>
</dbReference>
<keyword evidence="12" id="KW-1185">Reference proteome</keyword>
<feature type="domain" description="DNA polymerase III delta N-terminal" evidence="9">
    <location>
        <begin position="3"/>
        <end position="118"/>
    </location>
</feature>
<evidence type="ECO:0000313" key="11">
    <source>
        <dbReference type="EMBL" id="KPL85149.1"/>
    </source>
</evidence>
<dbReference type="Gene3D" id="1.10.8.60">
    <property type="match status" value="1"/>
</dbReference>
<dbReference type="GO" id="GO:0006261">
    <property type="term" value="P:DNA-templated DNA replication"/>
    <property type="evidence" value="ECO:0007669"/>
    <property type="project" value="TreeGrafter"/>
</dbReference>
<dbReference type="AlphaFoldDB" id="A0A0P6YJ61"/>
<dbReference type="EC" id="2.7.7.7" evidence="1"/>
<dbReference type="PANTHER" id="PTHR34388">
    <property type="entry name" value="DNA POLYMERASE III SUBUNIT DELTA"/>
    <property type="match status" value="1"/>
</dbReference>
<evidence type="ECO:0000259" key="10">
    <source>
        <dbReference type="Pfam" id="PF21694"/>
    </source>
</evidence>
<keyword evidence="6" id="KW-0239">DNA-directed DNA polymerase</keyword>
<dbReference type="Pfam" id="PF06144">
    <property type="entry name" value="DNA_pol3_delta"/>
    <property type="match status" value="1"/>
</dbReference>
<evidence type="ECO:0000256" key="3">
    <source>
        <dbReference type="ARBA" id="ARBA00022679"/>
    </source>
</evidence>
<comment type="caution">
    <text evidence="11">The sequence shown here is derived from an EMBL/GenBank/DDBJ whole genome shotgun (WGS) entry which is preliminary data.</text>
</comment>